<feature type="compositionally biased region" description="Polar residues" evidence="1">
    <location>
        <begin position="378"/>
        <end position="390"/>
    </location>
</feature>
<feature type="region of interest" description="Disordered" evidence="1">
    <location>
        <begin position="167"/>
        <end position="226"/>
    </location>
</feature>
<gene>
    <name evidence="2" type="ORF">BKA67DRAFT_530465</name>
</gene>
<dbReference type="EMBL" id="JAGPXC010000001">
    <property type="protein sequence ID" value="KAH6660366.1"/>
    <property type="molecule type" value="Genomic_DNA"/>
</dbReference>
<keyword evidence="3" id="KW-1185">Reference proteome</keyword>
<feature type="compositionally biased region" description="Low complexity" evidence="1">
    <location>
        <begin position="171"/>
        <end position="197"/>
    </location>
</feature>
<dbReference type="AlphaFoldDB" id="A0A9P8UYI6"/>
<evidence type="ECO:0000256" key="1">
    <source>
        <dbReference type="SAM" id="MobiDB-lite"/>
    </source>
</evidence>
<dbReference type="OrthoDB" id="3641178at2759"/>
<feature type="compositionally biased region" description="Low complexity" evidence="1">
    <location>
        <begin position="439"/>
        <end position="465"/>
    </location>
</feature>
<evidence type="ECO:0000313" key="2">
    <source>
        <dbReference type="EMBL" id="KAH6660366.1"/>
    </source>
</evidence>
<feature type="compositionally biased region" description="Basic residues" evidence="1">
    <location>
        <begin position="212"/>
        <end position="223"/>
    </location>
</feature>
<sequence>MGGLLPLLLPSSRTNRASITAQPTDMKRPASVMVPQETLFLGHKRQHSLPSTRSMRRLTITTPASPLAIPATAEDWRKAVNDVKRKYVSRKYRTCSARCCDILDNLENTCEVETLHLVYLHFYAASSFEMCARPLSQSSAYRTKLLDDAREHYDKASALINKAEETATQMTRSASSASSAPSLGSSRSSSVCTTRSSPRNSFSSVEDLKATAHPKKPKKKKKVSFSGLPEIEIPQTVLQPEPFIRPDSPTLGWERADFLFGQSEVTAEVVAKPVPDLTEMVSPRTVDPVQQYKPLSPVLQPVPEGHQIEDPFDMESFLQTRSLNRMIAQLSALRSQVAWHRDNIDALMTEPDEIPEVPGTPTLPGVSSLPGLGCGDSPASSTTDVEEQISTPASAPALTAHALENALMQSLKDSSRSGSNFDPYPLFSGHPGAWDRSRSGSVASLASSALPPRAASAMSMRSGSGDEALQKRIERLRASGWQRKRFDSRRYEALREQVLTELGA</sequence>
<comment type="caution">
    <text evidence="2">The sequence shown here is derived from an EMBL/GenBank/DDBJ whole genome shotgun (WGS) entry which is preliminary data.</text>
</comment>
<proteinExistence type="predicted"/>
<feature type="region of interest" description="Disordered" evidence="1">
    <location>
        <begin position="426"/>
        <end position="471"/>
    </location>
</feature>
<feature type="region of interest" description="Disordered" evidence="1">
    <location>
        <begin position="351"/>
        <end position="390"/>
    </location>
</feature>
<reference evidence="2" key="1">
    <citation type="journal article" date="2021" name="Nat. Commun.">
        <title>Genetic determinants of endophytism in the Arabidopsis root mycobiome.</title>
        <authorList>
            <person name="Mesny F."/>
            <person name="Miyauchi S."/>
            <person name="Thiergart T."/>
            <person name="Pickel B."/>
            <person name="Atanasova L."/>
            <person name="Karlsson M."/>
            <person name="Huettel B."/>
            <person name="Barry K.W."/>
            <person name="Haridas S."/>
            <person name="Chen C."/>
            <person name="Bauer D."/>
            <person name="Andreopoulos W."/>
            <person name="Pangilinan J."/>
            <person name="LaButti K."/>
            <person name="Riley R."/>
            <person name="Lipzen A."/>
            <person name="Clum A."/>
            <person name="Drula E."/>
            <person name="Henrissat B."/>
            <person name="Kohler A."/>
            <person name="Grigoriev I.V."/>
            <person name="Martin F.M."/>
            <person name="Hacquard S."/>
        </authorList>
    </citation>
    <scope>NUCLEOTIDE SEQUENCE</scope>
    <source>
        <strain evidence="2">MPI-SDFR-AT-0073</strain>
    </source>
</reference>
<accession>A0A9P8UYI6</accession>
<dbReference type="GeneID" id="70128133"/>
<dbReference type="Proteomes" id="UP000758603">
    <property type="component" value="Unassembled WGS sequence"/>
</dbReference>
<name>A0A9P8UYI6_9PEZI</name>
<protein>
    <submittedName>
        <fullName evidence="2">Uncharacterized protein</fullName>
    </submittedName>
</protein>
<organism evidence="2 3">
    <name type="scientific">Truncatella angustata</name>
    <dbReference type="NCBI Taxonomy" id="152316"/>
    <lineage>
        <taxon>Eukaryota</taxon>
        <taxon>Fungi</taxon>
        <taxon>Dikarya</taxon>
        <taxon>Ascomycota</taxon>
        <taxon>Pezizomycotina</taxon>
        <taxon>Sordariomycetes</taxon>
        <taxon>Xylariomycetidae</taxon>
        <taxon>Amphisphaeriales</taxon>
        <taxon>Sporocadaceae</taxon>
        <taxon>Truncatella</taxon>
    </lineage>
</organism>
<evidence type="ECO:0000313" key="3">
    <source>
        <dbReference type="Proteomes" id="UP000758603"/>
    </source>
</evidence>
<dbReference type="RefSeq" id="XP_045964497.1">
    <property type="nucleotide sequence ID" value="XM_046099241.1"/>
</dbReference>